<dbReference type="PROSITE" id="PS51257">
    <property type="entry name" value="PROKAR_LIPOPROTEIN"/>
    <property type="match status" value="1"/>
</dbReference>
<reference evidence="1" key="1">
    <citation type="submission" date="2019-11" db="EMBL/GenBank/DDBJ databases">
        <authorList>
            <person name="Feng L."/>
        </authorList>
    </citation>
    <scope>NUCLEOTIDE SEQUENCE</scope>
    <source>
        <strain evidence="1">RgnavusLFYP36</strain>
    </source>
</reference>
<accession>A0A6N3H9N3</accession>
<dbReference type="AlphaFoldDB" id="A0A6N3H9N3"/>
<proteinExistence type="predicted"/>
<sequence length="134" mass="15891">MKILQKFVIVFFLICILSGCVSSAILLERNWNIDLPSDIEEIYYIDSGDSFHGDGYRYSIFSCKKPEVIWERENTVFNYKEFLDDVYKELPVPEEKKVNLFECSYYYQIAEDGSKLLLIYDNECMKLYSIEEIL</sequence>
<dbReference type="EMBL" id="CACRUU010000122">
    <property type="protein sequence ID" value="VYU72860.1"/>
    <property type="molecule type" value="Genomic_DNA"/>
</dbReference>
<evidence type="ECO:0000313" key="1">
    <source>
        <dbReference type="EMBL" id="VYU72860.1"/>
    </source>
</evidence>
<gene>
    <name evidence="1" type="ORF">RGLFYP36_02913</name>
</gene>
<dbReference type="RefSeq" id="WP_144362932.1">
    <property type="nucleotide sequence ID" value="NZ_JBDMCZ010000029.1"/>
</dbReference>
<evidence type="ECO:0008006" key="2">
    <source>
        <dbReference type="Google" id="ProtNLM"/>
    </source>
</evidence>
<name>A0A6N3H9N3_MEDGN</name>
<organism evidence="1">
    <name type="scientific">Mediterraneibacter gnavus</name>
    <name type="common">Ruminococcus gnavus</name>
    <dbReference type="NCBI Taxonomy" id="33038"/>
    <lineage>
        <taxon>Bacteria</taxon>
        <taxon>Bacillati</taxon>
        <taxon>Bacillota</taxon>
        <taxon>Clostridia</taxon>
        <taxon>Lachnospirales</taxon>
        <taxon>Lachnospiraceae</taxon>
        <taxon>Mediterraneibacter</taxon>
    </lineage>
</organism>
<protein>
    <recommendedName>
        <fullName evidence="2">Lipoprotein</fullName>
    </recommendedName>
</protein>